<dbReference type="InterPro" id="IPR002347">
    <property type="entry name" value="SDR_fam"/>
</dbReference>
<dbReference type="RefSeq" id="WP_167115582.1">
    <property type="nucleotide sequence ID" value="NZ_JAANOU010000001.1"/>
</dbReference>
<feature type="domain" description="Ketoreductase" evidence="4">
    <location>
        <begin position="14"/>
        <end position="206"/>
    </location>
</feature>
<evidence type="ECO:0000313" key="5">
    <source>
        <dbReference type="EMBL" id="NIH80798.1"/>
    </source>
</evidence>
<dbReference type="InterPro" id="IPR020904">
    <property type="entry name" value="Sc_DH/Rdtase_CS"/>
</dbReference>
<evidence type="ECO:0000313" key="6">
    <source>
        <dbReference type="Proteomes" id="UP000754495"/>
    </source>
</evidence>
<dbReference type="PROSITE" id="PS00061">
    <property type="entry name" value="ADH_SHORT"/>
    <property type="match status" value="1"/>
</dbReference>
<keyword evidence="2" id="KW-0560">Oxidoreductase</keyword>
<accession>A0ABX0SV52</accession>
<evidence type="ECO:0000256" key="3">
    <source>
        <dbReference type="RuleBase" id="RU000363"/>
    </source>
</evidence>
<dbReference type="PANTHER" id="PTHR45024">
    <property type="entry name" value="DEHYDROGENASES, SHORT CHAIN"/>
    <property type="match status" value="1"/>
</dbReference>
<reference evidence="5 6" key="1">
    <citation type="submission" date="2020-03" db="EMBL/GenBank/DDBJ databases">
        <title>Sequencing the genomes of 1000 actinobacteria strains.</title>
        <authorList>
            <person name="Klenk H.-P."/>
        </authorList>
    </citation>
    <scope>NUCLEOTIDE SEQUENCE [LARGE SCALE GENOMIC DNA]</scope>
    <source>
        <strain evidence="5 6">DSM 45668</strain>
    </source>
</reference>
<dbReference type="SUPFAM" id="SSF51735">
    <property type="entry name" value="NAD(P)-binding Rossmann-fold domains"/>
    <property type="match status" value="1"/>
</dbReference>
<dbReference type="InterPro" id="IPR051687">
    <property type="entry name" value="Peroxisomal_Beta-Oxidation"/>
</dbReference>
<sequence length="296" mass="30721">MTEHTRTAGFCAGRVAIITGAGQGLGRAHALEFARQGAKVVLNDMSASVEAVAAEVRAAGGEAVAVVADIADWEAGRHVVELAVHTFGRLDTLVNNAGVNRDRMLVNMSEAEWDLVMAVNLKGHFVPLRHAAAWWRDRAKAGEPVAARIVNTSSGAGLLGSVGQGNYAASKAGIAALTQVAAVEFARYGVLVNAIAPSARTPMTEAVFAEKMTKPATGFDAMDPANVSGLVAWLGSDAANVTGRVFEIAGGEVSLADGWRHGPPAVQDRRWEPEQLGAVVADLVAKAEPPAPVYGA</sequence>
<dbReference type="EMBL" id="JAANOU010000001">
    <property type="protein sequence ID" value="NIH80798.1"/>
    <property type="molecule type" value="Genomic_DNA"/>
</dbReference>
<organism evidence="5 6">
    <name type="scientific">Amycolatopsis viridis</name>
    <dbReference type="NCBI Taxonomy" id="185678"/>
    <lineage>
        <taxon>Bacteria</taxon>
        <taxon>Bacillati</taxon>
        <taxon>Actinomycetota</taxon>
        <taxon>Actinomycetes</taxon>
        <taxon>Pseudonocardiales</taxon>
        <taxon>Pseudonocardiaceae</taxon>
        <taxon>Amycolatopsis</taxon>
    </lineage>
</organism>
<dbReference type="Pfam" id="PF00106">
    <property type="entry name" value="adh_short"/>
    <property type="match status" value="1"/>
</dbReference>
<dbReference type="InterPro" id="IPR057326">
    <property type="entry name" value="KR_dom"/>
</dbReference>
<dbReference type="SMART" id="SM00822">
    <property type="entry name" value="PKS_KR"/>
    <property type="match status" value="1"/>
</dbReference>
<dbReference type="InterPro" id="IPR036291">
    <property type="entry name" value="NAD(P)-bd_dom_sf"/>
</dbReference>
<comment type="similarity">
    <text evidence="1 3">Belongs to the short-chain dehydrogenases/reductases (SDR) family.</text>
</comment>
<dbReference type="PRINTS" id="PR00081">
    <property type="entry name" value="GDHRDH"/>
</dbReference>
<gene>
    <name evidence="5" type="ORF">FHX46_003328</name>
</gene>
<dbReference type="PANTHER" id="PTHR45024:SF2">
    <property type="entry name" value="SCP2 DOMAIN-CONTAINING PROTEIN"/>
    <property type="match status" value="1"/>
</dbReference>
<evidence type="ECO:0000259" key="4">
    <source>
        <dbReference type="SMART" id="SM00822"/>
    </source>
</evidence>
<keyword evidence="6" id="KW-1185">Reference proteome</keyword>
<dbReference type="Proteomes" id="UP000754495">
    <property type="component" value="Unassembled WGS sequence"/>
</dbReference>
<comment type="caution">
    <text evidence="5">The sequence shown here is derived from an EMBL/GenBank/DDBJ whole genome shotgun (WGS) entry which is preliminary data.</text>
</comment>
<dbReference type="PRINTS" id="PR00080">
    <property type="entry name" value="SDRFAMILY"/>
</dbReference>
<proteinExistence type="inferred from homology"/>
<name>A0ABX0SV52_9PSEU</name>
<protein>
    <submittedName>
        <fullName evidence="5">NAD(P)-dependent dehydrogenase (Short-subunit alcohol dehydrogenase family)</fullName>
    </submittedName>
</protein>
<dbReference type="Gene3D" id="3.40.50.720">
    <property type="entry name" value="NAD(P)-binding Rossmann-like Domain"/>
    <property type="match status" value="1"/>
</dbReference>
<evidence type="ECO:0000256" key="1">
    <source>
        <dbReference type="ARBA" id="ARBA00006484"/>
    </source>
</evidence>
<dbReference type="NCBIfam" id="NF005861">
    <property type="entry name" value="PRK07791.1"/>
    <property type="match status" value="1"/>
</dbReference>
<evidence type="ECO:0000256" key="2">
    <source>
        <dbReference type="ARBA" id="ARBA00023002"/>
    </source>
</evidence>